<dbReference type="InterPro" id="IPR015943">
    <property type="entry name" value="WD40/YVTN_repeat-like_dom_sf"/>
</dbReference>
<dbReference type="PANTHER" id="PTHR47197">
    <property type="entry name" value="PROTEIN NIRF"/>
    <property type="match status" value="1"/>
</dbReference>
<organism evidence="3 4">
    <name type="scientific">Corynebacterium marambiense</name>
    <dbReference type="NCBI Taxonomy" id="2765364"/>
    <lineage>
        <taxon>Bacteria</taxon>
        <taxon>Bacillati</taxon>
        <taxon>Actinomycetota</taxon>
        <taxon>Actinomycetes</taxon>
        <taxon>Mycobacteriales</taxon>
        <taxon>Corynebacteriaceae</taxon>
        <taxon>Corynebacterium</taxon>
    </lineage>
</organism>
<evidence type="ECO:0000256" key="2">
    <source>
        <dbReference type="SAM" id="SignalP"/>
    </source>
</evidence>
<keyword evidence="1" id="KW-0472">Membrane</keyword>
<dbReference type="InterPro" id="IPR011048">
    <property type="entry name" value="Haem_d1_sf"/>
</dbReference>
<dbReference type="RefSeq" id="WP_198736197.1">
    <property type="nucleotide sequence ID" value="NZ_JAEIOT010000007.1"/>
</dbReference>
<name>A0ABS0VVF5_9CORY</name>
<feature type="chain" id="PRO_5046816008" evidence="2">
    <location>
        <begin position="38"/>
        <end position="639"/>
    </location>
</feature>
<dbReference type="SUPFAM" id="SSF51004">
    <property type="entry name" value="C-terminal (heme d1) domain of cytochrome cd1-nitrite reductase"/>
    <property type="match status" value="1"/>
</dbReference>
<gene>
    <name evidence="3" type="ORF">JDV76_07340</name>
</gene>
<evidence type="ECO:0000313" key="3">
    <source>
        <dbReference type="EMBL" id="MBI9000779.1"/>
    </source>
</evidence>
<evidence type="ECO:0000256" key="1">
    <source>
        <dbReference type="SAM" id="Phobius"/>
    </source>
</evidence>
<evidence type="ECO:0000313" key="4">
    <source>
        <dbReference type="Proteomes" id="UP000625574"/>
    </source>
</evidence>
<protein>
    <submittedName>
        <fullName evidence="3">YncE family protein</fullName>
    </submittedName>
</protein>
<dbReference type="Proteomes" id="UP000625574">
    <property type="component" value="Unassembled WGS sequence"/>
</dbReference>
<dbReference type="EMBL" id="JAEIOT010000007">
    <property type="protein sequence ID" value="MBI9000779.1"/>
    <property type="molecule type" value="Genomic_DNA"/>
</dbReference>
<feature type="signal peptide" evidence="2">
    <location>
        <begin position="1"/>
        <end position="37"/>
    </location>
</feature>
<keyword evidence="1" id="KW-1133">Transmembrane helix</keyword>
<feature type="transmembrane region" description="Helical" evidence="1">
    <location>
        <begin position="596"/>
        <end position="621"/>
    </location>
</feature>
<dbReference type="PROSITE" id="PS51318">
    <property type="entry name" value="TAT"/>
    <property type="match status" value="1"/>
</dbReference>
<sequence length="639" mass="65429">MPYTRSHQLGRRAIAAVASAALLSTGITAVTAPQAFAVEAEASTAAVAIRYAYTYPAGDITAAVFEVTATNLAPGATLTALIDGEPVGFHAGGLNIAPTATVNEDGTYTGRVVGMAPAVAGGVQHTVTLSDGTNTVSADEQLDPQITFGSTEAPEVENTAIGTTDLAIHILNLKPGSVITRVSAGDLNLLSDGVTHTVDDSGNLTIPGLSIPNDPALIGQELSVTAKVSGSETETTFDDTATISPASPLKNTDGFAVTSKELGPGLYQVAYSAKQNALFVTRSQFFGSENPTSIYKVNADTLDIEATYTPVTADGTTGTDATKVFGLAIDDSRDILWVTNTLNNSVSAYSAVSGELLKAFPEGSVTHPRAVAVDEATGRAYVSTPTSPEESIAVFDGTTLTQINSLATPGFSGAMELRFDSEAQVLYTVGFKNGKAARISLSDGATTVYDLPGDDTPRGGGVALDTKRNHLYVANQNPSTVNVIDLADGSVISTIVTGATPLDAIYDAVSDRVFVVNRGSGTATVINPETLEITGNLDVGFYPNDLATDGKGAIYGVNKPTSGNYGTADSIFKIEPITETPAPGSSTPAGSVAGSAAGSAVGVIAILGALAAVLGSLFHLITSATLPTEITNLIPWLKK</sequence>
<proteinExistence type="predicted"/>
<keyword evidence="2" id="KW-0732">Signal</keyword>
<comment type="caution">
    <text evidence="3">The sequence shown here is derived from an EMBL/GenBank/DDBJ whole genome shotgun (WGS) entry which is preliminary data.</text>
</comment>
<accession>A0ABS0VVF5</accession>
<dbReference type="PANTHER" id="PTHR47197:SF3">
    <property type="entry name" value="DIHYDRO-HEME D1 DEHYDROGENASE"/>
    <property type="match status" value="1"/>
</dbReference>
<dbReference type="InterPro" id="IPR006311">
    <property type="entry name" value="TAT_signal"/>
</dbReference>
<keyword evidence="1" id="KW-0812">Transmembrane</keyword>
<dbReference type="Gene3D" id="2.130.10.10">
    <property type="entry name" value="YVTN repeat-like/Quinoprotein amine dehydrogenase"/>
    <property type="match status" value="1"/>
</dbReference>
<reference evidence="3 4" key="1">
    <citation type="submission" date="2020-12" db="EMBL/GenBank/DDBJ databases">
        <title>Genome public.</title>
        <authorList>
            <person name="Sun Q."/>
        </authorList>
    </citation>
    <scope>NUCLEOTIDE SEQUENCE [LARGE SCALE GENOMIC DNA]</scope>
    <source>
        <strain evidence="3 4">CCM 8864</strain>
    </source>
</reference>
<dbReference type="InterPro" id="IPR051200">
    <property type="entry name" value="Host-pathogen_enzymatic-act"/>
</dbReference>
<keyword evidence="4" id="KW-1185">Reference proteome</keyword>